<dbReference type="InterPro" id="IPR029046">
    <property type="entry name" value="LolA/LolB/LppX"/>
</dbReference>
<accession>A0A381PWM8</accession>
<dbReference type="Gene3D" id="2.50.20.10">
    <property type="entry name" value="Lipoprotein localisation LolA/LolB/LppX"/>
    <property type="match status" value="1"/>
</dbReference>
<name>A0A381PWM8_9ZZZZ</name>
<gene>
    <name evidence="1" type="ORF">METZ01_LOCUS23183</name>
</gene>
<dbReference type="PANTHER" id="PTHR35869">
    <property type="entry name" value="OUTER-MEMBRANE LIPOPROTEIN CARRIER PROTEIN"/>
    <property type="match status" value="1"/>
</dbReference>
<organism evidence="1">
    <name type="scientific">marine metagenome</name>
    <dbReference type="NCBI Taxonomy" id="408172"/>
    <lineage>
        <taxon>unclassified sequences</taxon>
        <taxon>metagenomes</taxon>
        <taxon>ecological metagenomes</taxon>
    </lineage>
</organism>
<reference evidence="1" key="1">
    <citation type="submission" date="2018-05" db="EMBL/GenBank/DDBJ databases">
        <authorList>
            <person name="Lanie J.A."/>
            <person name="Ng W.-L."/>
            <person name="Kazmierczak K.M."/>
            <person name="Andrzejewski T.M."/>
            <person name="Davidsen T.M."/>
            <person name="Wayne K.J."/>
            <person name="Tettelin H."/>
            <person name="Glass J.I."/>
            <person name="Rusch D."/>
            <person name="Podicherti R."/>
            <person name="Tsui H.-C.T."/>
            <person name="Winkler M.E."/>
        </authorList>
    </citation>
    <scope>NUCLEOTIDE SEQUENCE</scope>
</reference>
<dbReference type="PANTHER" id="PTHR35869:SF1">
    <property type="entry name" value="OUTER-MEMBRANE LIPOPROTEIN CARRIER PROTEIN"/>
    <property type="match status" value="1"/>
</dbReference>
<evidence type="ECO:0008006" key="2">
    <source>
        <dbReference type="Google" id="ProtNLM"/>
    </source>
</evidence>
<dbReference type="EMBL" id="UINC01001087">
    <property type="protein sequence ID" value="SUZ70329.1"/>
    <property type="molecule type" value="Genomic_DNA"/>
</dbReference>
<proteinExistence type="predicted"/>
<dbReference type="AlphaFoldDB" id="A0A381PWM8"/>
<sequence>MRYFIFFFFSLPLFFNPTLKATPNGSEQANNINGEIYTNTKDQISLSEDSNYLFNFINKHQYFSAQFEQTTLQEKKKRLIEGEIKAHRSGIFKISYFEPLNEVMFSDGKDFYRFDPELEQLNIQPLEELLEETPVGLFTLNLEEIKELFIFSECRKNLNQFSCLLTSKKEESFIKWIDIGVKNNVFDSFKYLDTFGQTISLKFKNVSLKKIPNKEFKLNIPEGTDIVSFRNSNK</sequence>
<protein>
    <recommendedName>
        <fullName evidence="2">Outer-membrane lipoprotein carrier protein</fullName>
    </recommendedName>
</protein>
<dbReference type="CDD" id="cd16325">
    <property type="entry name" value="LolA"/>
    <property type="match status" value="1"/>
</dbReference>
<dbReference type="InterPro" id="IPR004564">
    <property type="entry name" value="OM_lipoprot_carrier_LolA-like"/>
</dbReference>
<evidence type="ECO:0000313" key="1">
    <source>
        <dbReference type="EMBL" id="SUZ70329.1"/>
    </source>
</evidence>
<dbReference type="SUPFAM" id="SSF89392">
    <property type="entry name" value="Prokaryotic lipoproteins and lipoprotein localization factors"/>
    <property type="match status" value="1"/>
</dbReference>
<dbReference type="Pfam" id="PF03548">
    <property type="entry name" value="LolA"/>
    <property type="match status" value="1"/>
</dbReference>